<feature type="region of interest" description="Disordered" evidence="1">
    <location>
        <begin position="43"/>
        <end position="95"/>
    </location>
</feature>
<evidence type="ECO:0000256" key="1">
    <source>
        <dbReference type="SAM" id="MobiDB-lite"/>
    </source>
</evidence>
<reference evidence="2 3" key="1">
    <citation type="submission" date="2019-02" db="EMBL/GenBank/DDBJ databases">
        <title>Deep-cultivation of Planctomycetes and their phenomic and genomic characterization uncovers novel biology.</title>
        <authorList>
            <person name="Wiegand S."/>
            <person name="Jogler M."/>
            <person name="Boedeker C."/>
            <person name="Pinto D."/>
            <person name="Vollmers J."/>
            <person name="Rivas-Marin E."/>
            <person name="Kohn T."/>
            <person name="Peeters S.H."/>
            <person name="Heuer A."/>
            <person name="Rast P."/>
            <person name="Oberbeckmann S."/>
            <person name="Bunk B."/>
            <person name="Jeske O."/>
            <person name="Meyerdierks A."/>
            <person name="Storesund J.E."/>
            <person name="Kallscheuer N."/>
            <person name="Luecker S."/>
            <person name="Lage O.M."/>
            <person name="Pohl T."/>
            <person name="Merkel B.J."/>
            <person name="Hornburger P."/>
            <person name="Mueller R.-W."/>
            <person name="Bruemmer F."/>
            <person name="Labrenz M."/>
            <person name="Spormann A.M."/>
            <person name="Op den Camp H."/>
            <person name="Overmann J."/>
            <person name="Amann R."/>
            <person name="Jetten M.S.M."/>
            <person name="Mascher T."/>
            <person name="Medema M.H."/>
            <person name="Devos D.P."/>
            <person name="Kaster A.-K."/>
            <person name="Ovreas L."/>
            <person name="Rohde M."/>
            <person name="Galperin M.Y."/>
            <person name="Jogler C."/>
        </authorList>
    </citation>
    <scope>NUCLEOTIDE SEQUENCE [LARGE SCALE GENOMIC DNA]</scope>
    <source>
        <strain evidence="2 3">Pan153</strain>
    </source>
</reference>
<organism evidence="2 3">
    <name type="scientific">Gimesia panareensis</name>
    <dbReference type="NCBI Taxonomy" id="2527978"/>
    <lineage>
        <taxon>Bacteria</taxon>
        <taxon>Pseudomonadati</taxon>
        <taxon>Planctomycetota</taxon>
        <taxon>Planctomycetia</taxon>
        <taxon>Planctomycetales</taxon>
        <taxon>Planctomycetaceae</taxon>
        <taxon>Gimesia</taxon>
    </lineage>
</organism>
<accession>A0A518FW49</accession>
<dbReference type="EMBL" id="CP036317">
    <property type="protein sequence ID" value="QDV20562.1"/>
    <property type="molecule type" value="Genomic_DNA"/>
</dbReference>
<sequence length="169" mass="18976">MTTWILVADRGQARIFVPEAAGAEPLRLHVDFVGRAGYVEPDVEEPERLTEQSDFTHPESHLSRGDVESDRPGQFESSGSGAAQHSGEPKQDFKHETAEHFAKELVDYLEKARQEHQFDQLALVAAPLFLGVLRKELTPSLSQMVTFELDKDYTKLKPAEIRSHLPAEL</sequence>
<dbReference type="RefSeq" id="WP_145458823.1">
    <property type="nucleotide sequence ID" value="NZ_CP036317.1"/>
</dbReference>
<evidence type="ECO:0008006" key="4">
    <source>
        <dbReference type="Google" id="ProtNLM"/>
    </source>
</evidence>
<dbReference type="Proteomes" id="UP000320839">
    <property type="component" value="Chromosome"/>
</dbReference>
<gene>
    <name evidence="2" type="ORF">Pan153_52380</name>
</gene>
<proteinExistence type="predicted"/>
<evidence type="ECO:0000313" key="2">
    <source>
        <dbReference type="EMBL" id="QDV20562.1"/>
    </source>
</evidence>
<feature type="compositionally biased region" description="Basic and acidic residues" evidence="1">
    <location>
        <begin position="46"/>
        <end position="73"/>
    </location>
</feature>
<dbReference type="Pfam" id="PF10116">
    <property type="entry name" value="Host_attach"/>
    <property type="match status" value="1"/>
</dbReference>
<dbReference type="OrthoDB" id="285740at2"/>
<dbReference type="InterPro" id="IPR019291">
    <property type="entry name" value="Host_attachment_protein"/>
</dbReference>
<protein>
    <recommendedName>
        <fullName evidence="4">Protein required for attachment to host cells</fullName>
    </recommendedName>
</protein>
<dbReference type="AlphaFoldDB" id="A0A518FW49"/>
<evidence type="ECO:0000313" key="3">
    <source>
        <dbReference type="Proteomes" id="UP000320839"/>
    </source>
</evidence>
<name>A0A518FW49_9PLAN</name>